<dbReference type="Pfam" id="PF13193">
    <property type="entry name" value="AMP-binding_C"/>
    <property type="match status" value="1"/>
</dbReference>
<evidence type="ECO:0000313" key="4">
    <source>
        <dbReference type="EMBL" id="KAG8231509.1"/>
    </source>
</evidence>
<sequence length="300" mass="33618">MPAQDRINIFMAVPTIYAKLIEEYDKVFSKNSRMKEYIKNVCLQKIRLMVSGSAPLPSPIFERWQEITGHSLLERYGMSEIGMALSNPLEGERIPGYVGTPLPYVNVKIVASSPEGERLLAEGNEFETRIPSATKEGEVGDLYVRGPTVFRCYWRNSEATKKDLAPDGWFKTGDCAQYDNGSYKIVGRSSVDIIKTGGYKVSALEVETHLLGHPDIADCAVVALPDMVWGQKVAAIIVPKLGKEVLLSKLREWAKTTMPPYAIPTVLKCVERLPRNHMGKVNKRELVKQFFPEKANQKNV</sequence>
<gene>
    <name evidence="4" type="ORF">J437_LFUL011547</name>
</gene>
<feature type="domain" description="AMP-dependent synthetase/ligase" evidence="2">
    <location>
        <begin position="6"/>
        <end position="154"/>
    </location>
</feature>
<dbReference type="OrthoDB" id="2962993at2759"/>
<reference evidence="4" key="2">
    <citation type="submission" date="2017-10" db="EMBL/GenBank/DDBJ databases">
        <title>Ladona fulva Genome sequencing and assembly.</title>
        <authorList>
            <person name="Murali S."/>
            <person name="Richards S."/>
            <person name="Bandaranaike D."/>
            <person name="Bellair M."/>
            <person name="Blankenburg K."/>
            <person name="Chao H."/>
            <person name="Dinh H."/>
            <person name="Doddapaneni H."/>
            <person name="Dugan-Rocha S."/>
            <person name="Elkadiri S."/>
            <person name="Gnanaolivu R."/>
            <person name="Hernandez B."/>
            <person name="Skinner E."/>
            <person name="Javaid M."/>
            <person name="Lee S."/>
            <person name="Li M."/>
            <person name="Ming W."/>
            <person name="Munidasa M."/>
            <person name="Muniz J."/>
            <person name="Nguyen L."/>
            <person name="Hughes D."/>
            <person name="Osuji N."/>
            <person name="Pu L.-L."/>
            <person name="Puazo M."/>
            <person name="Qu C."/>
            <person name="Quiroz J."/>
            <person name="Raj R."/>
            <person name="Weissenberger G."/>
            <person name="Xin Y."/>
            <person name="Zou X."/>
            <person name="Han Y."/>
            <person name="Worley K."/>
            <person name="Muzny D."/>
            <person name="Gibbs R."/>
        </authorList>
    </citation>
    <scope>NUCLEOTIDE SEQUENCE</scope>
    <source>
        <strain evidence="4">Sampled in the wild</strain>
    </source>
</reference>
<evidence type="ECO:0000259" key="3">
    <source>
        <dbReference type="Pfam" id="PF13193"/>
    </source>
</evidence>
<evidence type="ECO:0000256" key="1">
    <source>
        <dbReference type="ARBA" id="ARBA00006432"/>
    </source>
</evidence>
<evidence type="ECO:0008006" key="6">
    <source>
        <dbReference type="Google" id="ProtNLM"/>
    </source>
</evidence>
<reference evidence="4" key="1">
    <citation type="submission" date="2013-04" db="EMBL/GenBank/DDBJ databases">
        <authorList>
            <person name="Qu J."/>
            <person name="Murali S.C."/>
            <person name="Bandaranaike D."/>
            <person name="Bellair M."/>
            <person name="Blankenburg K."/>
            <person name="Chao H."/>
            <person name="Dinh H."/>
            <person name="Doddapaneni H."/>
            <person name="Downs B."/>
            <person name="Dugan-Rocha S."/>
            <person name="Elkadiri S."/>
            <person name="Gnanaolivu R.D."/>
            <person name="Hernandez B."/>
            <person name="Javaid M."/>
            <person name="Jayaseelan J.C."/>
            <person name="Lee S."/>
            <person name="Li M."/>
            <person name="Ming W."/>
            <person name="Munidasa M."/>
            <person name="Muniz J."/>
            <person name="Nguyen L."/>
            <person name="Ongeri F."/>
            <person name="Osuji N."/>
            <person name="Pu L.-L."/>
            <person name="Puazo M."/>
            <person name="Qu C."/>
            <person name="Quiroz J."/>
            <person name="Raj R."/>
            <person name="Weissenberger G."/>
            <person name="Xin Y."/>
            <person name="Zou X."/>
            <person name="Han Y."/>
            <person name="Richards S."/>
            <person name="Worley K."/>
            <person name="Muzny D."/>
            <person name="Gibbs R."/>
        </authorList>
    </citation>
    <scope>NUCLEOTIDE SEQUENCE</scope>
    <source>
        <strain evidence="4">Sampled in the wild</strain>
    </source>
</reference>
<dbReference type="PANTHER" id="PTHR43201:SF8">
    <property type="entry name" value="ACYL-COA SYNTHETASE FAMILY MEMBER 3"/>
    <property type="match status" value="1"/>
</dbReference>
<evidence type="ECO:0000313" key="5">
    <source>
        <dbReference type="Proteomes" id="UP000792457"/>
    </source>
</evidence>
<dbReference type="AlphaFoldDB" id="A0A8K0KC81"/>
<dbReference type="InterPro" id="IPR000873">
    <property type="entry name" value="AMP-dep_synth/lig_dom"/>
</dbReference>
<dbReference type="Gene3D" id="3.30.300.30">
    <property type="match status" value="1"/>
</dbReference>
<comment type="similarity">
    <text evidence="1">Belongs to the ATP-dependent AMP-binding enzyme family.</text>
</comment>
<evidence type="ECO:0000259" key="2">
    <source>
        <dbReference type="Pfam" id="PF00501"/>
    </source>
</evidence>
<dbReference type="InterPro" id="IPR045851">
    <property type="entry name" value="AMP-bd_C_sf"/>
</dbReference>
<dbReference type="Proteomes" id="UP000792457">
    <property type="component" value="Unassembled WGS sequence"/>
</dbReference>
<dbReference type="Gene3D" id="3.40.50.12780">
    <property type="entry name" value="N-terminal domain of ligase-like"/>
    <property type="match status" value="1"/>
</dbReference>
<dbReference type="PANTHER" id="PTHR43201">
    <property type="entry name" value="ACYL-COA SYNTHETASE"/>
    <property type="match status" value="1"/>
</dbReference>
<comment type="caution">
    <text evidence="4">The sequence shown here is derived from an EMBL/GenBank/DDBJ whole genome shotgun (WGS) entry which is preliminary data.</text>
</comment>
<dbReference type="SUPFAM" id="SSF56801">
    <property type="entry name" value="Acetyl-CoA synthetase-like"/>
    <property type="match status" value="1"/>
</dbReference>
<dbReference type="GO" id="GO:0031956">
    <property type="term" value="F:medium-chain fatty acid-CoA ligase activity"/>
    <property type="evidence" value="ECO:0007669"/>
    <property type="project" value="TreeGrafter"/>
</dbReference>
<accession>A0A8K0KC81</accession>
<organism evidence="4 5">
    <name type="scientific">Ladona fulva</name>
    <name type="common">Scarce chaser dragonfly</name>
    <name type="synonym">Libellula fulva</name>
    <dbReference type="NCBI Taxonomy" id="123851"/>
    <lineage>
        <taxon>Eukaryota</taxon>
        <taxon>Metazoa</taxon>
        <taxon>Ecdysozoa</taxon>
        <taxon>Arthropoda</taxon>
        <taxon>Hexapoda</taxon>
        <taxon>Insecta</taxon>
        <taxon>Pterygota</taxon>
        <taxon>Palaeoptera</taxon>
        <taxon>Odonata</taxon>
        <taxon>Epiprocta</taxon>
        <taxon>Anisoptera</taxon>
        <taxon>Libelluloidea</taxon>
        <taxon>Libellulidae</taxon>
        <taxon>Ladona</taxon>
    </lineage>
</organism>
<name>A0A8K0KC81_LADFU</name>
<protein>
    <recommendedName>
        <fullName evidence="6">Acyl-CoA synthetase family member 3, mitochondrial</fullName>
    </recommendedName>
</protein>
<dbReference type="GO" id="GO:0006631">
    <property type="term" value="P:fatty acid metabolic process"/>
    <property type="evidence" value="ECO:0007669"/>
    <property type="project" value="TreeGrafter"/>
</dbReference>
<feature type="domain" description="AMP-binding enzyme C-terminal" evidence="3">
    <location>
        <begin position="205"/>
        <end position="280"/>
    </location>
</feature>
<dbReference type="EMBL" id="KZ308557">
    <property type="protein sequence ID" value="KAG8231509.1"/>
    <property type="molecule type" value="Genomic_DNA"/>
</dbReference>
<proteinExistence type="inferred from homology"/>
<dbReference type="Pfam" id="PF00501">
    <property type="entry name" value="AMP-binding"/>
    <property type="match status" value="1"/>
</dbReference>
<dbReference type="InterPro" id="IPR025110">
    <property type="entry name" value="AMP-bd_C"/>
</dbReference>
<keyword evidence="5" id="KW-1185">Reference proteome</keyword>
<dbReference type="InterPro" id="IPR042099">
    <property type="entry name" value="ANL_N_sf"/>
</dbReference>